<dbReference type="CDD" id="cd00386">
    <property type="entry name" value="Heme_Cu_Oxidase_III_like"/>
    <property type="match status" value="1"/>
</dbReference>
<evidence type="ECO:0000313" key="11">
    <source>
        <dbReference type="Proteomes" id="UP001595925"/>
    </source>
</evidence>
<evidence type="ECO:0000256" key="6">
    <source>
        <dbReference type="ARBA" id="ARBA00023136"/>
    </source>
</evidence>
<dbReference type="EMBL" id="JBHSJG010000005">
    <property type="protein sequence ID" value="MFC4986610.1"/>
    <property type="molecule type" value="Genomic_DNA"/>
</dbReference>
<feature type="domain" description="Heme-copper oxidase subunit III family profile" evidence="9">
    <location>
        <begin position="18"/>
        <end position="278"/>
    </location>
</feature>
<feature type="transmembrane region" description="Helical" evidence="8">
    <location>
        <begin position="258"/>
        <end position="276"/>
    </location>
</feature>
<keyword evidence="4 7" id="KW-0812">Transmembrane</keyword>
<dbReference type="SUPFAM" id="SSF81452">
    <property type="entry name" value="Cytochrome c oxidase subunit III-like"/>
    <property type="match status" value="1"/>
</dbReference>
<dbReference type="InterPro" id="IPR013833">
    <property type="entry name" value="Cyt_c_oxidase_su3_a-hlx"/>
</dbReference>
<feature type="transmembrane region" description="Helical" evidence="8">
    <location>
        <begin position="57"/>
        <end position="82"/>
    </location>
</feature>
<dbReference type="Pfam" id="PF00510">
    <property type="entry name" value="COX3"/>
    <property type="match status" value="1"/>
</dbReference>
<evidence type="ECO:0000256" key="4">
    <source>
        <dbReference type="ARBA" id="ARBA00022692"/>
    </source>
</evidence>
<keyword evidence="5 8" id="KW-1133">Transmembrane helix</keyword>
<dbReference type="AlphaFoldDB" id="A0ABD5QAR2"/>
<evidence type="ECO:0000256" key="8">
    <source>
        <dbReference type="SAM" id="Phobius"/>
    </source>
</evidence>
<dbReference type="InterPro" id="IPR000298">
    <property type="entry name" value="Cyt_c_oxidase-like_su3"/>
</dbReference>
<proteinExistence type="inferred from homology"/>
<feature type="transmembrane region" description="Helical" evidence="8">
    <location>
        <begin position="103"/>
        <end position="126"/>
    </location>
</feature>
<accession>A0ABD5QAR2</accession>
<evidence type="ECO:0000256" key="1">
    <source>
        <dbReference type="ARBA" id="ARBA00004651"/>
    </source>
</evidence>
<dbReference type="InterPro" id="IPR024791">
    <property type="entry name" value="Cyt_c/ubiquinol_Oxase_su3"/>
</dbReference>
<sequence>MGSADESSESDHHAPAPADWPRGFGEASWWPLATAVGAAGLYAGAALALLARGEDAIVGPALPSVLLVGGVGIFLASLYGWTYHGFVARYWKRAAGDGLDLRWGMVLFLATDVMTFAAGFVYFFFVRTGPWPPGELPHLLSSLVAINTAVLVASSVTLHVAHESIRGGHRRRFLAFLGATVVLGVVFVGGQLLEYYELLVVEGAALTDVFGSAFFALTGLHGLHVALGVILLAIVLVRAGRGQFSAERHTAVATTSMYWHFVDAVWLFLVVTLYVGSVA</sequence>
<dbReference type="PANTHER" id="PTHR11403:SF2">
    <property type="entry name" value="CYTOCHROME BO(3) UBIQUINOL OXIDASE SUBUNIT 3"/>
    <property type="match status" value="1"/>
</dbReference>
<evidence type="ECO:0000256" key="5">
    <source>
        <dbReference type="ARBA" id="ARBA00022989"/>
    </source>
</evidence>
<dbReference type="PANTHER" id="PTHR11403">
    <property type="entry name" value="CYTOCHROME C OXIDASE SUBUNIT III"/>
    <property type="match status" value="1"/>
</dbReference>
<organism evidence="10 11">
    <name type="scientific">Saliphagus infecundisoli</name>
    <dbReference type="NCBI Taxonomy" id="1849069"/>
    <lineage>
        <taxon>Archaea</taxon>
        <taxon>Methanobacteriati</taxon>
        <taxon>Methanobacteriota</taxon>
        <taxon>Stenosarchaea group</taxon>
        <taxon>Halobacteria</taxon>
        <taxon>Halobacteriales</taxon>
        <taxon>Natrialbaceae</taxon>
        <taxon>Saliphagus</taxon>
    </lineage>
</organism>
<dbReference type="Proteomes" id="UP001595925">
    <property type="component" value="Unassembled WGS sequence"/>
</dbReference>
<feature type="transmembrane region" description="Helical" evidence="8">
    <location>
        <begin position="29"/>
        <end position="51"/>
    </location>
</feature>
<dbReference type="Gene3D" id="1.20.120.80">
    <property type="entry name" value="Cytochrome c oxidase, subunit III, four-helix bundle"/>
    <property type="match status" value="1"/>
</dbReference>
<comment type="caution">
    <text evidence="10">The sequence shown here is derived from an EMBL/GenBank/DDBJ whole genome shotgun (WGS) entry which is preliminary data.</text>
</comment>
<name>A0ABD5QAR2_9EURY</name>
<feature type="transmembrane region" description="Helical" evidence="8">
    <location>
        <begin position="173"/>
        <end position="193"/>
    </location>
</feature>
<protein>
    <submittedName>
        <fullName evidence="10">Heme-copper oxidase subunit III</fullName>
    </submittedName>
</protein>
<dbReference type="PROSITE" id="PS50253">
    <property type="entry name" value="COX3"/>
    <property type="match status" value="1"/>
</dbReference>
<evidence type="ECO:0000313" key="10">
    <source>
        <dbReference type="EMBL" id="MFC4986610.1"/>
    </source>
</evidence>
<evidence type="ECO:0000256" key="3">
    <source>
        <dbReference type="ARBA" id="ARBA00022475"/>
    </source>
</evidence>
<feature type="transmembrane region" description="Helical" evidence="8">
    <location>
        <begin position="213"/>
        <end position="237"/>
    </location>
</feature>
<feature type="transmembrane region" description="Helical" evidence="8">
    <location>
        <begin position="138"/>
        <end position="161"/>
    </location>
</feature>
<evidence type="ECO:0000256" key="7">
    <source>
        <dbReference type="RuleBase" id="RU003376"/>
    </source>
</evidence>
<comment type="similarity">
    <text evidence="2 7">Belongs to the cytochrome c oxidase subunit 3 family.</text>
</comment>
<dbReference type="RefSeq" id="WP_224828075.1">
    <property type="nucleotide sequence ID" value="NZ_JAIVEF010000003.1"/>
</dbReference>
<gene>
    <name evidence="10" type="ORF">ACFPFO_02215</name>
</gene>
<keyword evidence="11" id="KW-1185">Reference proteome</keyword>
<evidence type="ECO:0000256" key="2">
    <source>
        <dbReference type="ARBA" id="ARBA00010581"/>
    </source>
</evidence>
<evidence type="ECO:0000259" key="9">
    <source>
        <dbReference type="PROSITE" id="PS50253"/>
    </source>
</evidence>
<keyword evidence="3" id="KW-1003">Cell membrane</keyword>
<dbReference type="GO" id="GO:0005886">
    <property type="term" value="C:plasma membrane"/>
    <property type="evidence" value="ECO:0007669"/>
    <property type="project" value="UniProtKB-SubCell"/>
</dbReference>
<dbReference type="InterPro" id="IPR035973">
    <property type="entry name" value="Cyt_c_oxidase_su3-like_sf"/>
</dbReference>
<comment type="subcellular location">
    <subcellularLocation>
        <location evidence="1 7">Cell membrane</location>
        <topology evidence="1 7">Multi-pass membrane protein</topology>
    </subcellularLocation>
</comment>
<reference evidence="10 11" key="1">
    <citation type="journal article" date="2019" name="Int. J. Syst. Evol. Microbiol.">
        <title>The Global Catalogue of Microorganisms (GCM) 10K type strain sequencing project: providing services to taxonomists for standard genome sequencing and annotation.</title>
        <authorList>
            <consortium name="The Broad Institute Genomics Platform"/>
            <consortium name="The Broad Institute Genome Sequencing Center for Infectious Disease"/>
            <person name="Wu L."/>
            <person name="Ma J."/>
        </authorList>
    </citation>
    <scope>NUCLEOTIDE SEQUENCE [LARGE SCALE GENOMIC DNA]</scope>
    <source>
        <strain evidence="10 11">CGMCC 1.15824</strain>
    </source>
</reference>
<keyword evidence="6 8" id="KW-0472">Membrane</keyword>
<dbReference type="FunFam" id="1.20.120.80:FF:000001">
    <property type="entry name" value="Cytochrome (Ubi)quinol oxidase subunit III"/>
    <property type="match status" value="1"/>
</dbReference>